<keyword evidence="4" id="KW-0121">Carboxypeptidase</keyword>
<comment type="similarity">
    <text evidence="3">In the N-terminal section; belongs to the glycosyltransferase 51 family.</text>
</comment>
<evidence type="ECO:0000256" key="6">
    <source>
        <dbReference type="ARBA" id="ARBA00022676"/>
    </source>
</evidence>
<reference evidence="18 19" key="1">
    <citation type="submission" date="2020-08" db="EMBL/GenBank/DDBJ databases">
        <title>The Agave Microbiome: Exploring the role of microbial communities in plant adaptations to desert environments.</title>
        <authorList>
            <person name="Partida-Martinez L.P."/>
        </authorList>
    </citation>
    <scope>NUCLEOTIDE SEQUENCE [LARGE SCALE GENOMIC DNA]</scope>
    <source>
        <strain evidence="18 19">AS3.12</strain>
    </source>
</reference>
<dbReference type="Pfam" id="PF00905">
    <property type="entry name" value="Transpeptidase"/>
    <property type="match status" value="1"/>
</dbReference>
<dbReference type="FunFam" id="1.10.3810.10:FF:000001">
    <property type="entry name" value="Penicillin-binding protein 1A"/>
    <property type="match status" value="1"/>
</dbReference>
<keyword evidence="8 18" id="KW-0378">Hydrolase</keyword>
<dbReference type="Pfam" id="PF00912">
    <property type="entry name" value="Transgly"/>
    <property type="match status" value="1"/>
</dbReference>
<feature type="compositionally biased region" description="Polar residues" evidence="15">
    <location>
        <begin position="770"/>
        <end position="784"/>
    </location>
</feature>
<dbReference type="NCBIfam" id="TIGR02074">
    <property type="entry name" value="PBP_1a_fam"/>
    <property type="match status" value="1"/>
</dbReference>
<comment type="similarity">
    <text evidence="2">In the C-terminal section; belongs to the transpeptidase family.</text>
</comment>
<evidence type="ECO:0000256" key="8">
    <source>
        <dbReference type="ARBA" id="ARBA00022801"/>
    </source>
</evidence>
<keyword evidence="19" id="KW-1185">Reference proteome</keyword>
<feature type="compositionally biased region" description="Basic and acidic residues" evidence="15">
    <location>
        <begin position="7"/>
        <end position="21"/>
    </location>
</feature>
<keyword evidence="9" id="KW-0133">Cell shape</keyword>
<dbReference type="EMBL" id="JACHBU010000004">
    <property type="protein sequence ID" value="MBB6509048.1"/>
    <property type="molecule type" value="Genomic_DNA"/>
</dbReference>
<dbReference type="GO" id="GO:0009002">
    <property type="term" value="F:serine-type D-Ala-D-Ala carboxypeptidase activity"/>
    <property type="evidence" value="ECO:0007669"/>
    <property type="project" value="UniProtKB-EC"/>
</dbReference>
<dbReference type="GO" id="GO:0071555">
    <property type="term" value="P:cell wall organization"/>
    <property type="evidence" value="ECO:0007669"/>
    <property type="project" value="UniProtKB-KW"/>
</dbReference>
<dbReference type="Proteomes" id="UP000585437">
    <property type="component" value="Unassembled WGS sequence"/>
</dbReference>
<proteinExistence type="inferred from homology"/>
<evidence type="ECO:0000256" key="13">
    <source>
        <dbReference type="ARBA" id="ARBA00034000"/>
    </source>
</evidence>
<evidence type="ECO:0000256" key="4">
    <source>
        <dbReference type="ARBA" id="ARBA00022645"/>
    </source>
</evidence>
<evidence type="ECO:0000256" key="15">
    <source>
        <dbReference type="SAM" id="MobiDB-lite"/>
    </source>
</evidence>
<dbReference type="EC" id="2.4.1.-" evidence="18"/>
<feature type="region of interest" description="Disordered" evidence="15">
    <location>
        <begin position="1"/>
        <end position="23"/>
    </location>
</feature>
<dbReference type="PANTHER" id="PTHR32282">
    <property type="entry name" value="BINDING PROTEIN TRANSPEPTIDASE, PUTATIVE-RELATED"/>
    <property type="match status" value="1"/>
</dbReference>
<keyword evidence="12" id="KW-0961">Cell wall biogenesis/degradation</keyword>
<comment type="caution">
    <text evidence="18">The sequence shown here is derived from an EMBL/GenBank/DDBJ whole genome shotgun (WGS) entry which is preliminary data.</text>
</comment>
<dbReference type="UniPathway" id="UPA00219"/>
<dbReference type="GO" id="GO:0030288">
    <property type="term" value="C:outer membrane-bounded periplasmic space"/>
    <property type="evidence" value="ECO:0007669"/>
    <property type="project" value="TreeGrafter"/>
</dbReference>
<evidence type="ECO:0000256" key="7">
    <source>
        <dbReference type="ARBA" id="ARBA00022679"/>
    </source>
</evidence>
<evidence type="ECO:0000256" key="1">
    <source>
        <dbReference type="ARBA" id="ARBA00004752"/>
    </source>
</evidence>
<evidence type="ECO:0000259" key="16">
    <source>
        <dbReference type="Pfam" id="PF00905"/>
    </source>
</evidence>
<feature type="domain" description="Penicillin-binding protein transpeptidase" evidence="16">
    <location>
        <begin position="383"/>
        <end position="649"/>
    </location>
</feature>
<keyword evidence="5" id="KW-0645">Protease</keyword>
<comment type="pathway">
    <text evidence="1">Cell wall biogenesis; peptidoglycan biosynthesis.</text>
</comment>
<dbReference type="Gene3D" id="3.40.710.10">
    <property type="entry name" value="DD-peptidase/beta-lactamase superfamily"/>
    <property type="match status" value="1"/>
</dbReference>
<keyword evidence="11" id="KW-0511">Multifunctional enzyme</keyword>
<evidence type="ECO:0000256" key="11">
    <source>
        <dbReference type="ARBA" id="ARBA00023268"/>
    </source>
</evidence>
<name>A0A7X0JK69_9HYPH</name>
<dbReference type="GO" id="GO:0008360">
    <property type="term" value="P:regulation of cell shape"/>
    <property type="evidence" value="ECO:0007669"/>
    <property type="project" value="UniProtKB-KW"/>
</dbReference>
<evidence type="ECO:0000256" key="2">
    <source>
        <dbReference type="ARBA" id="ARBA00007090"/>
    </source>
</evidence>
<feature type="compositionally biased region" description="Basic and acidic residues" evidence="15">
    <location>
        <begin position="672"/>
        <end position="682"/>
    </location>
</feature>
<evidence type="ECO:0000259" key="17">
    <source>
        <dbReference type="Pfam" id="PF00912"/>
    </source>
</evidence>
<dbReference type="InterPro" id="IPR001460">
    <property type="entry name" value="PCN-bd_Tpept"/>
</dbReference>
<evidence type="ECO:0000256" key="10">
    <source>
        <dbReference type="ARBA" id="ARBA00022984"/>
    </source>
</evidence>
<dbReference type="InterPro" id="IPR036950">
    <property type="entry name" value="PBP_transglycosylase"/>
</dbReference>
<gene>
    <name evidence="18" type="ORF">F4695_002405</name>
</gene>
<dbReference type="PANTHER" id="PTHR32282:SF33">
    <property type="entry name" value="PEPTIDOGLYCAN GLYCOSYLTRANSFERASE"/>
    <property type="match status" value="1"/>
</dbReference>
<dbReference type="SUPFAM" id="SSF56601">
    <property type="entry name" value="beta-lactamase/transpeptidase-like"/>
    <property type="match status" value="1"/>
</dbReference>
<feature type="region of interest" description="Disordered" evidence="15">
    <location>
        <begin position="717"/>
        <end position="794"/>
    </location>
</feature>
<comment type="catalytic activity">
    <reaction evidence="13">
        <text>Preferential cleavage: (Ac)2-L-Lys-D-Ala-|-D-Ala. Also transpeptidation of peptidyl-alanyl moieties that are N-acyl substituents of D-alanine.</text>
        <dbReference type="EC" id="3.4.16.4"/>
    </reaction>
</comment>
<sequence>MGQELPVQDHPKSPVKQERSGSSRKKRHILLRIDSWIDSTVWNLGFRAGEVWEEITIFFRRFRVTGLKKLGFELAGEAMTLGTVGCVALLALAQPAFEETKEDWRNRGDFAVTFLDRYGNVIGHRGIIHEGSVPIEQLPDHLIKAVLATEDRRFFDHYGIDFIGLGRALSENAKAGGVVQGGSTLTQQLAKNLFLTNERSIERKIKEAFLAMWLEANLSKKEILSLYLDRAYMGGGTFGAAAASQFYFGKNITEVSLAESAMLAGLFKAPAKYAPHVNLPAARARANDVLSNLVQSGLMSEGQVIAARRTPATAIDRAEVKSPDYFLDWAFDEVQRLAKAGKIREHSMVVRTTIDMGLQQAADAAMETSLREYGDSFKVKQGAMVMIENGGGVRAMVGGRDYGESQFNRATKALRQPGSSFKLYTYSAAMEHGYKPESVISDAPITWRGWSPQNYGRSYKGKVTLMSAMQQSLNTVPVRLAKDVLGTDVIVNTAKAFGVETPLRSDKTIPLGTSEVTVLDQATAYAVMPAGGVQSHRHGIEQVLGYGGNILYDFGRDEVPAKRVLSEQATSSMNRILTTIPYQGTARRAALDGGIVTGGKTGTSQSYRDAWFIGFTGNYTTAVWFGNDDFTSMNNMTGGSLPAMTFKVLMDYAHQGIELKPIPGIENPLPNGDHKSDKKSQEIAKAKEGENALPPLQRPRSLSAEATRTLKQIGKALSEAPPLTAGGPKVADAGKPAVDGQATSVQGDKVQGAATQSDKASVPEAGPVTGSISTRHQPKQSTAKVTPINLEARR</sequence>
<comment type="catalytic activity">
    <reaction evidence="14">
        <text>[GlcNAc-(1-&gt;4)-Mur2Ac(oyl-L-Ala-gamma-D-Glu-L-Lys-D-Ala-D-Ala)](n)-di-trans,octa-cis-undecaprenyl diphosphate + beta-D-GlcNAc-(1-&gt;4)-Mur2Ac(oyl-L-Ala-gamma-D-Glu-L-Lys-D-Ala-D-Ala)-di-trans,octa-cis-undecaprenyl diphosphate = [GlcNAc-(1-&gt;4)-Mur2Ac(oyl-L-Ala-gamma-D-Glu-L-Lys-D-Ala-D-Ala)](n+1)-di-trans,octa-cis-undecaprenyl diphosphate + di-trans,octa-cis-undecaprenyl diphosphate + H(+)</text>
        <dbReference type="Rhea" id="RHEA:23708"/>
        <dbReference type="Rhea" id="RHEA-COMP:9602"/>
        <dbReference type="Rhea" id="RHEA-COMP:9603"/>
        <dbReference type="ChEBI" id="CHEBI:15378"/>
        <dbReference type="ChEBI" id="CHEBI:58405"/>
        <dbReference type="ChEBI" id="CHEBI:60033"/>
        <dbReference type="ChEBI" id="CHEBI:78435"/>
        <dbReference type="EC" id="2.4.99.28"/>
    </reaction>
</comment>
<evidence type="ECO:0000256" key="14">
    <source>
        <dbReference type="ARBA" id="ARBA00049902"/>
    </source>
</evidence>
<protein>
    <submittedName>
        <fullName evidence="18">Penicillin-binding protein 1A</fullName>
        <ecNumber evidence="18">2.4.1.-</ecNumber>
        <ecNumber evidence="18">3.4.-.-</ecNumber>
    </submittedName>
</protein>
<evidence type="ECO:0000256" key="9">
    <source>
        <dbReference type="ARBA" id="ARBA00022960"/>
    </source>
</evidence>
<dbReference type="InterPro" id="IPR001264">
    <property type="entry name" value="Glyco_trans_51"/>
</dbReference>
<dbReference type="Gene3D" id="1.10.3810.10">
    <property type="entry name" value="Biosynthetic peptidoglycan transglycosylase-like"/>
    <property type="match status" value="1"/>
</dbReference>
<evidence type="ECO:0000256" key="12">
    <source>
        <dbReference type="ARBA" id="ARBA00023316"/>
    </source>
</evidence>
<keyword evidence="6 18" id="KW-0328">Glycosyltransferase</keyword>
<dbReference type="GO" id="GO:0008658">
    <property type="term" value="F:penicillin binding"/>
    <property type="evidence" value="ECO:0007669"/>
    <property type="project" value="InterPro"/>
</dbReference>
<keyword evidence="10" id="KW-0573">Peptidoglycan synthesis</keyword>
<dbReference type="GO" id="GO:0009252">
    <property type="term" value="P:peptidoglycan biosynthetic process"/>
    <property type="evidence" value="ECO:0007669"/>
    <property type="project" value="UniProtKB-UniPathway"/>
</dbReference>
<evidence type="ECO:0000313" key="18">
    <source>
        <dbReference type="EMBL" id="MBB6509048.1"/>
    </source>
</evidence>
<dbReference type="GO" id="GO:0006508">
    <property type="term" value="P:proteolysis"/>
    <property type="evidence" value="ECO:0007669"/>
    <property type="project" value="UniProtKB-KW"/>
</dbReference>
<dbReference type="InterPro" id="IPR050396">
    <property type="entry name" value="Glycosyltr_51/Transpeptidase"/>
</dbReference>
<dbReference type="SUPFAM" id="SSF53955">
    <property type="entry name" value="Lysozyme-like"/>
    <property type="match status" value="1"/>
</dbReference>
<dbReference type="InterPro" id="IPR012338">
    <property type="entry name" value="Beta-lactam/transpept-like"/>
</dbReference>
<keyword evidence="7 18" id="KW-0808">Transferase</keyword>
<dbReference type="EC" id="3.4.-.-" evidence="18"/>
<evidence type="ECO:0000313" key="19">
    <source>
        <dbReference type="Proteomes" id="UP000585437"/>
    </source>
</evidence>
<feature type="domain" description="Glycosyl transferase family 51" evidence="17">
    <location>
        <begin position="131"/>
        <end position="293"/>
    </location>
</feature>
<evidence type="ECO:0000256" key="3">
    <source>
        <dbReference type="ARBA" id="ARBA00007739"/>
    </source>
</evidence>
<dbReference type="InterPro" id="IPR023346">
    <property type="entry name" value="Lysozyme-like_dom_sf"/>
</dbReference>
<evidence type="ECO:0000256" key="5">
    <source>
        <dbReference type="ARBA" id="ARBA00022670"/>
    </source>
</evidence>
<dbReference type="GO" id="GO:0008955">
    <property type="term" value="F:peptidoglycan glycosyltransferase activity"/>
    <property type="evidence" value="ECO:0007669"/>
    <property type="project" value="UniProtKB-EC"/>
</dbReference>
<feature type="region of interest" description="Disordered" evidence="15">
    <location>
        <begin position="663"/>
        <end position="682"/>
    </location>
</feature>
<organism evidence="18 19">
    <name type="scientific">Rhizobium soli</name>
    <dbReference type="NCBI Taxonomy" id="424798"/>
    <lineage>
        <taxon>Bacteria</taxon>
        <taxon>Pseudomonadati</taxon>
        <taxon>Pseudomonadota</taxon>
        <taxon>Alphaproteobacteria</taxon>
        <taxon>Hyphomicrobiales</taxon>
        <taxon>Rhizobiaceae</taxon>
        <taxon>Rhizobium/Agrobacterium group</taxon>
        <taxon>Rhizobium</taxon>
    </lineage>
</organism>
<accession>A0A7X0JK69</accession>
<dbReference type="AlphaFoldDB" id="A0A7X0JK69"/>